<dbReference type="GO" id="GO:0005758">
    <property type="term" value="C:mitochondrial intermembrane space"/>
    <property type="evidence" value="ECO:0007669"/>
    <property type="project" value="UniProtKB-SubCell"/>
</dbReference>
<evidence type="ECO:0000256" key="11">
    <source>
        <dbReference type="ARBA" id="ARBA00023128"/>
    </source>
</evidence>
<comment type="caution">
    <text evidence="15">The sequence shown here is derived from an EMBL/GenBank/DDBJ whole genome shotgun (WGS) entry which is preliminary data.</text>
</comment>
<keyword evidence="12" id="KW-0472">Membrane</keyword>
<dbReference type="InterPro" id="IPR002048">
    <property type="entry name" value="EF_hand_dom"/>
</dbReference>
<keyword evidence="7" id="KW-0999">Mitochondrion inner membrane</keyword>
<dbReference type="InterPro" id="IPR018247">
    <property type="entry name" value="EF_Hand_1_Ca_BS"/>
</dbReference>
<dbReference type="InterPro" id="IPR039800">
    <property type="entry name" value="MICU1/2/3"/>
</dbReference>
<dbReference type="PANTHER" id="PTHR12294:SF1">
    <property type="entry name" value="CALCIUM UPTAKE PROTEIN 1, MITOCHONDRIAL"/>
    <property type="match status" value="1"/>
</dbReference>
<evidence type="ECO:0000256" key="5">
    <source>
        <dbReference type="ARBA" id="ARBA00022723"/>
    </source>
</evidence>
<dbReference type="Gene3D" id="1.10.238.10">
    <property type="entry name" value="EF-hand"/>
    <property type="match status" value="2"/>
</dbReference>
<dbReference type="OrthoDB" id="186625at2759"/>
<keyword evidence="10" id="KW-0406">Ion transport</keyword>
<dbReference type="SMART" id="SM00054">
    <property type="entry name" value="EFh"/>
    <property type="match status" value="3"/>
</dbReference>
<evidence type="ECO:0000256" key="2">
    <source>
        <dbReference type="ARBA" id="ARBA00004569"/>
    </source>
</evidence>
<evidence type="ECO:0000256" key="1">
    <source>
        <dbReference type="ARBA" id="ARBA00004273"/>
    </source>
</evidence>
<evidence type="ECO:0000256" key="13">
    <source>
        <dbReference type="ARBA" id="ARBA00038333"/>
    </source>
</evidence>
<dbReference type="Proteomes" id="UP000825935">
    <property type="component" value="Chromosome 4"/>
</dbReference>
<keyword evidence="11" id="KW-0496">Mitochondrion</keyword>
<evidence type="ECO:0000256" key="7">
    <source>
        <dbReference type="ARBA" id="ARBA00022792"/>
    </source>
</evidence>
<evidence type="ECO:0000256" key="12">
    <source>
        <dbReference type="ARBA" id="ARBA00023136"/>
    </source>
</evidence>
<proteinExistence type="inferred from homology"/>
<dbReference type="PROSITE" id="PS00018">
    <property type="entry name" value="EF_HAND_1"/>
    <property type="match status" value="2"/>
</dbReference>
<dbReference type="CDD" id="cd00051">
    <property type="entry name" value="EFh"/>
    <property type="match status" value="1"/>
</dbReference>
<dbReference type="SUPFAM" id="SSF47473">
    <property type="entry name" value="EF-hand"/>
    <property type="match status" value="2"/>
</dbReference>
<evidence type="ECO:0000313" key="16">
    <source>
        <dbReference type="Proteomes" id="UP000825935"/>
    </source>
</evidence>
<evidence type="ECO:0000256" key="6">
    <source>
        <dbReference type="ARBA" id="ARBA00022737"/>
    </source>
</evidence>
<dbReference type="CDD" id="cd15900">
    <property type="entry name" value="EFh_MICU"/>
    <property type="match status" value="1"/>
</dbReference>
<dbReference type="GO" id="GO:1990246">
    <property type="term" value="C:uniplex complex"/>
    <property type="evidence" value="ECO:0007669"/>
    <property type="project" value="TreeGrafter"/>
</dbReference>
<reference evidence="15" key="1">
    <citation type="submission" date="2021-08" db="EMBL/GenBank/DDBJ databases">
        <title>WGS assembly of Ceratopteris richardii.</title>
        <authorList>
            <person name="Marchant D.B."/>
            <person name="Chen G."/>
            <person name="Jenkins J."/>
            <person name="Shu S."/>
            <person name="Leebens-Mack J."/>
            <person name="Grimwood J."/>
            <person name="Schmutz J."/>
            <person name="Soltis P."/>
            <person name="Soltis D."/>
            <person name="Chen Z.-H."/>
        </authorList>
    </citation>
    <scope>NUCLEOTIDE SEQUENCE</scope>
    <source>
        <strain evidence="15">Whitten #5841</strain>
        <tissue evidence="15">Leaf</tissue>
    </source>
</reference>
<dbReference type="InterPro" id="IPR011992">
    <property type="entry name" value="EF-hand-dom_pair"/>
</dbReference>
<sequence length="470" mass="53243">MNMPLKICPRNGALCRIRSSLALCRSIRTLSVAPLPRTASSDDRKSGEGFSASTETQITLGGIFLAAGLAAYAGNVYCQSYDGEGAVLLDPASADSPLFRIRNRLHEYTEWTRRRVFFMYERRIRAYSSPEKVFVYFSSVKESKGKFYMSPGDLMRAIIPVLPPSESTTVRSGYLVGERNPGELECGPSEFFSMFDMDNDGKISFEEYNFIRTLITTSLESFVATFKMFDRNGDGIIDLAEFKKVMQLMREKNKEKIVRSGSYLPTRRSLDSSENNKLLKYLFGSDGKRVLQYQDFIQFLEELHNEILRLEFAHYDCKQLGSIPAQDFGSSIIASASMSYIRRYLTRVDALAEEPMFKNVRISFEDFNQFSKLRKQRKLLALSAYAVNGIHGLSKEDFQWAASKVCQVELSDAAVDVIFFIFDKNGDGKLSLAEFLGVQDLREITGVDPLQTGVMHIFRCMWNCAKENCG</sequence>
<dbReference type="Pfam" id="PF13833">
    <property type="entry name" value="EF-hand_8"/>
    <property type="match status" value="1"/>
</dbReference>
<accession>A0A8T2V0U9</accession>
<organism evidence="15 16">
    <name type="scientific">Ceratopteris richardii</name>
    <name type="common">Triangle waterfern</name>
    <dbReference type="NCBI Taxonomy" id="49495"/>
    <lineage>
        <taxon>Eukaryota</taxon>
        <taxon>Viridiplantae</taxon>
        <taxon>Streptophyta</taxon>
        <taxon>Embryophyta</taxon>
        <taxon>Tracheophyta</taxon>
        <taxon>Polypodiopsida</taxon>
        <taxon>Polypodiidae</taxon>
        <taxon>Polypodiales</taxon>
        <taxon>Pteridineae</taxon>
        <taxon>Pteridaceae</taxon>
        <taxon>Parkerioideae</taxon>
        <taxon>Ceratopteris</taxon>
    </lineage>
</organism>
<feature type="domain" description="EF-hand" evidence="14">
    <location>
        <begin position="217"/>
        <end position="252"/>
    </location>
</feature>
<protein>
    <recommendedName>
        <fullName evidence="14">EF-hand domain-containing protein</fullName>
    </recommendedName>
</protein>
<evidence type="ECO:0000256" key="4">
    <source>
        <dbReference type="ARBA" id="ARBA00022568"/>
    </source>
</evidence>
<dbReference type="Pfam" id="PF13202">
    <property type="entry name" value="EF-hand_5"/>
    <property type="match status" value="2"/>
</dbReference>
<keyword evidence="5" id="KW-0479">Metal-binding</keyword>
<dbReference type="GO" id="GO:0005509">
    <property type="term" value="F:calcium ion binding"/>
    <property type="evidence" value="ECO:0007669"/>
    <property type="project" value="InterPro"/>
</dbReference>
<name>A0A8T2V0U9_CERRI</name>
<feature type="domain" description="EF-hand" evidence="14">
    <location>
        <begin position="410"/>
        <end position="445"/>
    </location>
</feature>
<evidence type="ECO:0000313" key="15">
    <source>
        <dbReference type="EMBL" id="KAH7439593.1"/>
    </source>
</evidence>
<evidence type="ECO:0000256" key="9">
    <source>
        <dbReference type="ARBA" id="ARBA00022946"/>
    </source>
</evidence>
<dbReference type="GO" id="GO:0051560">
    <property type="term" value="P:mitochondrial calcium ion homeostasis"/>
    <property type="evidence" value="ECO:0007669"/>
    <property type="project" value="TreeGrafter"/>
</dbReference>
<evidence type="ECO:0000256" key="8">
    <source>
        <dbReference type="ARBA" id="ARBA00022837"/>
    </source>
</evidence>
<dbReference type="EMBL" id="CM035409">
    <property type="protein sequence ID" value="KAH7439593.1"/>
    <property type="molecule type" value="Genomic_DNA"/>
</dbReference>
<gene>
    <name evidence="15" type="ORF">KP509_04G067900</name>
</gene>
<evidence type="ECO:0000256" key="3">
    <source>
        <dbReference type="ARBA" id="ARBA00022448"/>
    </source>
</evidence>
<keyword evidence="4" id="KW-0109">Calcium transport</keyword>
<evidence type="ECO:0000256" key="10">
    <source>
        <dbReference type="ARBA" id="ARBA00023065"/>
    </source>
</evidence>
<comment type="similarity">
    <text evidence="13">Belongs to the MICU1 family. MICU1 subfamily.</text>
</comment>
<keyword evidence="16" id="KW-1185">Reference proteome</keyword>
<comment type="subcellular location">
    <subcellularLocation>
        <location evidence="1">Mitochondrion inner membrane</location>
    </subcellularLocation>
    <subcellularLocation>
        <location evidence="2">Mitochondrion intermembrane space</location>
    </subcellularLocation>
</comment>
<dbReference type="GO" id="GO:0036444">
    <property type="term" value="P:calcium import into the mitochondrion"/>
    <property type="evidence" value="ECO:0007669"/>
    <property type="project" value="TreeGrafter"/>
</dbReference>
<keyword evidence="3" id="KW-0813">Transport</keyword>
<keyword evidence="8" id="KW-0106">Calcium</keyword>
<keyword evidence="6" id="KW-0677">Repeat</keyword>
<dbReference type="PROSITE" id="PS50222">
    <property type="entry name" value="EF_HAND_2"/>
    <property type="match status" value="2"/>
</dbReference>
<dbReference type="OMA" id="TDHIIDI"/>
<keyword evidence="9" id="KW-0809">Transit peptide</keyword>
<dbReference type="PANTHER" id="PTHR12294">
    <property type="entry name" value="EF HAND DOMAIN FAMILY A1,A2-RELATED"/>
    <property type="match status" value="1"/>
</dbReference>
<evidence type="ECO:0000259" key="14">
    <source>
        <dbReference type="PROSITE" id="PS50222"/>
    </source>
</evidence>
<dbReference type="AlphaFoldDB" id="A0A8T2V0U9"/>